<feature type="chain" id="PRO_5045341086" evidence="1">
    <location>
        <begin position="20"/>
        <end position="215"/>
    </location>
</feature>
<sequence>MSFKHLLLPILLCAGAAGADTEGNQTTVRLVESGAWSVEHTTFDTGAQLCTLLSLSDDGQILDITYHSEGRYSILLSAAPENVMMIDTGTSSSTNGLPVRLDVDYDQRLLPGGRRDGRDFLFTPSTSYMVDSENGLLAALARSNAVALKDANGDATLHHWSLAGSSKAIDRLKSCIHDASVATSPVYEPSGTGAGVSPEMSKALGEYYKSLEDDE</sequence>
<feature type="signal peptide" evidence="1">
    <location>
        <begin position="1"/>
        <end position="19"/>
    </location>
</feature>
<dbReference type="RefSeq" id="WP_377173205.1">
    <property type="nucleotide sequence ID" value="NZ_JBHTJC010000007.1"/>
</dbReference>
<comment type="caution">
    <text evidence="2">The sequence shown here is derived from an EMBL/GenBank/DDBJ whole genome shotgun (WGS) entry which is preliminary data.</text>
</comment>
<accession>A0ABW7IAX0</accession>
<name>A0ABW7IAX0_9RHOB</name>
<protein>
    <submittedName>
        <fullName evidence="2">Uncharacterized protein</fullName>
    </submittedName>
</protein>
<dbReference type="Proteomes" id="UP001607157">
    <property type="component" value="Unassembled WGS sequence"/>
</dbReference>
<organism evidence="2 3">
    <name type="scientific">Roseovarius aquimarinus</name>
    <dbReference type="NCBI Taxonomy" id="1229156"/>
    <lineage>
        <taxon>Bacteria</taxon>
        <taxon>Pseudomonadati</taxon>
        <taxon>Pseudomonadota</taxon>
        <taxon>Alphaproteobacteria</taxon>
        <taxon>Rhodobacterales</taxon>
        <taxon>Roseobacteraceae</taxon>
        <taxon>Roseovarius</taxon>
    </lineage>
</organism>
<gene>
    <name evidence="2" type="ORF">ACGRVM_15575</name>
</gene>
<evidence type="ECO:0000256" key="1">
    <source>
        <dbReference type="SAM" id="SignalP"/>
    </source>
</evidence>
<evidence type="ECO:0000313" key="2">
    <source>
        <dbReference type="EMBL" id="MFH0255326.1"/>
    </source>
</evidence>
<dbReference type="EMBL" id="JBIHMM010000006">
    <property type="protein sequence ID" value="MFH0255326.1"/>
    <property type="molecule type" value="Genomic_DNA"/>
</dbReference>
<reference evidence="2 3" key="1">
    <citation type="submission" date="2024-10" db="EMBL/GenBank/DDBJ databases">
        <authorList>
            <person name="Yang X.-N."/>
        </authorList>
    </citation>
    <scope>NUCLEOTIDE SEQUENCE [LARGE SCALE GENOMIC DNA]</scope>
    <source>
        <strain evidence="2 3">CAU 1059</strain>
    </source>
</reference>
<keyword evidence="3" id="KW-1185">Reference proteome</keyword>
<evidence type="ECO:0000313" key="3">
    <source>
        <dbReference type="Proteomes" id="UP001607157"/>
    </source>
</evidence>
<keyword evidence="1" id="KW-0732">Signal</keyword>
<proteinExistence type="predicted"/>